<reference evidence="1 2" key="1">
    <citation type="submission" date="2018-01" db="EMBL/GenBank/DDBJ databases">
        <title>Draft genome of the strawberry crown rot pathogen Phytophthora cactorum.</title>
        <authorList>
            <person name="Armitage A.D."/>
            <person name="Lysoe E."/>
            <person name="Nellist C.F."/>
            <person name="Harrison R.J."/>
            <person name="Brurberg M.B."/>
        </authorList>
    </citation>
    <scope>NUCLEOTIDE SEQUENCE [LARGE SCALE GENOMIC DNA]</scope>
    <source>
        <strain evidence="1 2">10300</strain>
    </source>
</reference>
<organism evidence="1 2">
    <name type="scientific">Phytophthora cactorum</name>
    <dbReference type="NCBI Taxonomy" id="29920"/>
    <lineage>
        <taxon>Eukaryota</taxon>
        <taxon>Sar</taxon>
        <taxon>Stramenopiles</taxon>
        <taxon>Oomycota</taxon>
        <taxon>Peronosporomycetes</taxon>
        <taxon>Peronosporales</taxon>
        <taxon>Peronosporaceae</taxon>
        <taxon>Phytophthora</taxon>
    </lineage>
</organism>
<dbReference type="EMBL" id="MJFZ01000674">
    <property type="protein sequence ID" value="RAW26184.1"/>
    <property type="molecule type" value="Genomic_DNA"/>
</dbReference>
<sequence length="247" mass="27570">MDVLLNNRSPVGQLPSKSRVLNTNPEQVLEALVSMGRPLWRSMEQGSTLEGKQRELNKFAASKLLFGVDAKAAKSYEDRTLHGVASLLCRVGLRPHASDPMATRLVADFMSVLHYVTYKNDAQITSYTSDPILTFGASYMWYQLDSPALESHILQQFQVILLKGVVDTGNMGQIAARIFLLLAIDATIMGSEVRENAEARKEFVFTGQFCKVPHFVKKLVGAKPEIREDKSAAHLETRNLYSHWLSS</sequence>
<evidence type="ECO:0000313" key="2">
    <source>
        <dbReference type="Proteomes" id="UP000251314"/>
    </source>
</evidence>
<keyword evidence="2" id="KW-1185">Reference proteome</keyword>
<comment type="caution">
    <text evidence="1">The sequence shown here is derived from an EMBL/GenBank/DDBJ whole genome shotgun (WGS) entry which is preliminary data.</text>
</comment>
<dbReference type="VEuPathDB" id="FungiDB:PC110_g17415"/>
<gene>
    <name evidence="1" type="ORF">PC110_g17415</name>
</gene>
<dbReference type="AlphaFoldDB" id="A0A329RN97"/>
<protein>
    <submittedName>
        <fullName evidence="1">Uncharacterized protein</fullName>
    </submittedName>
</protein>
<evidence type="ECO:0000313" key="1">
    <source>
        <dbReference type="EMBL" id="RAW26184.1"/>
    </source>
</evidence>
<dbReference type="STRING" id="29920.A0A329RN97"/>
<accession>A0A329RN97</accession>
<dbReference type="PANTHER" id="PTHR33266:SF1">
    <property type="entry name" value="F-BOX DOMAIN-CONTAINING PROTEIN"/>
    <property type="match status" value="1"/>
</dbReference>
<dbReference type="PANTHER" id="PTHR33266">
    <property type="entry name" value="CHROMOSOME 15, WHOLE GENOME SHOTGUN SEQUENCE"/>
    <property type="match status" value="1"/>
</dbReference>
<dbReference type="Proteomes" id="UP000251314">
    <property type="component" value="Unassembled WGS sequence"/>
</dbReference>
<name>A0A329RN97_9STRA</name>
<dbReference type="OrthoDB" id="128354at2759"/>
<proteinExistence type="predicted"/>